<accession>A0A3M7S2F1</accession>
<protein>
    <submittedName>
        <fullName evidence="1">Uncharacterized protein</fullName>
    </submittedName>
</protein>
<reference evidence="1 2" key="1">
    <citation type="journal article" date="2018" name="Sci. Rep.">
        <title>Genomic signatures of local adaptation to the degree of environmental predictability in rotifers.</title>
        <authorList>
            <person name="Franch-Gras L."/>
            <person name="Hahn C."/>
            <person name="Garcia-Roger E.M."/>
            <person name="Carmona M.J."/>
            <person name="Serra M."/>
            <person name="Gomez A."/>
        </authorList>
    </citation>
    <scope>NUCLEOTIDE SEQUENCE [LARGE SCALE GENOMIC DNA]</scope>
    <source>
        <strain evidence="1">HYR1</strain>
    </source>
</reference>
<dbReference type="AlphaFoldDB" id="A0A3M7S2F1"/>
<organism evidence="1 2">
    <name type="scientific">Brachionus plicatilis</name>
    <name type="common">Marine rotifer</name>
    <name type="synonym">Brachionus muelleri</name>
    <dbReference type="NCBI Taxonomy" id="10195"/>
    <lineage>
        <taxon>Eukaryota</taxon>
        <taxon>Metazoa</taxon>
        <taxon>Spiralia</taxon>
        <taxon>Gnathifera</taxon>
        <taxon>Rotifera</taxon>
        <taxon>Eurotatoria</taxon>
        <taxon>Monogononta</taxon>
        <taxon>Pseudotrocha</taxon>
        <taxon>Ploima</taxon>
        <taxon>Brachionidae</taxon>
        <taxon>Brachionus</taxon>
    </lineage>
</organism>
<keyword evidence="2" id="KW-1185">Reference proteome</keyword>
<proteinExistence type="predicted"/>
<sequence>MSKRSELFNRLKIRFVLDLIKGYSNSQKFKKNVQQADVGFPITHLNGIYFCFIKGVVMLKEKITFKNIEPIFDLNKKKRTYSSFNISNQTGVFKKDELENLKSIQTKDCEELKRGIQISNDSTNLSKNYNFLK</sequence>
<gene>
    <name evidence="1" type="ORF">BpHYR1_047181</name>
</gene>
<dbReference type="Proteomes" id="UP000276133">
    <property type="component" value="Unassembled WGS sequence"/>
</dbReference>
<evidence type="ECO:0000313" key="2">
    <source>
        <dbReference type="Proteomes" id="UP000276133"/>
    </source>
</evidence>
<name>A0A3M7S2F1_BRAPC</name>
<evidence type="ECO:0000313" key="1">
    <source>
        <dbReference type="EMBL" id="RNA29767.1"/>
    </source>
</evidence>
<comment type="caution">
    <text evidence="1">The sequence shown here is derived from an EMBL/GenBank/DDBJ whole genome shotgun (WGS) entry which is preliminary data.</text>
</comment>
<dbReference type="EMBL" id="REGN01002165">
    <property type="protein sequence ID" value="RNA29767.1"/>
    <property type="molecule type" value="Genomic_DNA"/>
</dbReference>